<sequence length="135" mass="15876">MKKQNLKHKRTCVYNVNYHIVFSTKYRKKVLSEKVETCLKNLVYQIAKDKGFYVETIEVGEKDHVHIFVSADPNFSISYIVKMLKGITARKLLIFFPLLTKVLWKGHLWNPSYYVETIGSISEENIKKYIEGQNK</sequence>
<dbReference type="Pfam" id="PF01797">
    <property type="entry name" value="Y1_Tnp"/>
    <property type="match status" value="1"/>
</dbReference>
<dbReference type="PANTHER" id="PTHR33360">
    <property type="entry name" value="TRANSPOSASE FOR INSERTION SEQUENCE ELEMENT IS200"/>
    <property type="match status" value="1"/>
</dbReference>
<dbReference type="Gene3D" id="3.30.70.1290">
    <property type="entry name" value="Transposase IS200-like"/>
    <property type="match status" value="1"/>
</dbReference>
<dbReference type="SUPFAM" id="SSF143422">
    <property type="entry name" value="Transposase IS200-like"/>
    <property type="match status" value="1"/>
</dbReference>
<reference evidence="2" key="1">
    <citation type="journal article" date="2015" name="Nature">
        <title>Complex archaea that bridge the gap between prokaryotes and eukaryotes.</title>
        <authorList>
            <person name="Spang A."/>
            <person name="Saw J.H."/>
            <person name="Jorgensen S.L."/>
            <person name="Zaremba-Niedzwiedzka K."/>
            <person name="Martijn J."/>
            <person name="Lind A.E."/>
            <person name="van Eijk R."/>
            <person name="Schleper C."/>
            <person name="Guy L."/>
            <person name="Ettema T.J."/>
        </authorList>
    </citation>
    <scope>NUCLEOTIDE SEQUENCE</scope>
</reference>
<dbReference type="NCBIfam" id="NF033573">
    <property type="entry name" value="transpos_IS200"/>
    <property type="match status" value="1"/>
</dbReference>
<dbReference type="InterPro" id="IPR036515">
    <property type="entry name" value="Transposase_17_sf"/>
</dbReference>
<dbReference type="InterPro" id="IPR002686">
    <property type="entry name" value="Transposase_17"/>
</dbReference>
<evidence type="ECO:0000313" key="2">
    <source>
        <dbReference type="EMBL" id="KKM70560.1"/>
    </source>
</evidence>
<feature type="domain" description="Transposase IS200-like" evidence="1">
    <location>
        <begin position="13"/>
        <end position="133"/>
    </location>
</feature>
<evidence type="ECO:0000259" key="1">
    <source>
        <dbReference type="SMART" id="SM01321"/>
    </source>
</evidence>
<comment type="caution">
    <text evidence="2">The sequence shown here is derived from an EMBL/GenBank/DDBJ whole genome shotgun (WGS) entry which is preliminary data.</text>
</comment>
<accession>A0A0F9M1N3</accession>
<organism evidence="2">
    <name type="scientific">marine sediment metagenome</name>
    <dbReference type="NCBI Taxonomy" id="412755"/>
    <lineage>
        <taxon>unclassified sequences</taxon>
        <taxon>metagenomes</taxon>
        <taxon>ecological metagenomes</taxon>
    </lineage>
</organism>
<dbReference type="PANTHER" id="PTHR33360:SF2">
    <property type="entry name" value="TRANSPOSASE FOR INSERTION SEQUENCE ELEMENT IS200"/>
    <property type="match status" value="1"/>
</dbReference>
<name>A0A0F9M1N3_9ZZZZ</name>
<proteinExistence type="predicted"/>
<dbReference type="AlphaFoldDB" id="A0A0F9M1N3"/>
<dbReference type="GO" id="GO:0003677">
    <property type="term" value="F:DNA binding"/>
    <property type="evidence" value="ECO:0007669"/>
    <property type="project" value="InterPro"/>
</dbReference>
<protein>
    <recommendedName>
        <fullName evidence="1">Transposase IS200-like domain-containing protein</fullName>
    </recommendedName>
</protein>
<dbReference type="SMART" id="SM01321">
    <property type="entry name" value="Y1_Tnp"/>
    <property type="match status" value="1"/>
</dbReference>
<gene>
    <name evidence="2" type="ORF">LCGC14_1439520</name>
</gene>
<dbReference type="GO" id="GO:0004803">
    <property type="term" value="F:transposase activity"/>
    <property type="evidence" value="ECO:0007669"/>
    <property type="project" value="InterPro"/>
</dbReference>
<dbReference type="EMBL" id="LAZR01009795">
    <property type="protein sequence ID" value="KKM70560.1"/>
    <property type="molecule type" value="Genomic_DNA"/>
</dbReference>
<dbReference type="GO" id="GO:0006313">
    <property type="term" value="P:DNA transposition"/>
    <property type="evidence" value="ECO:0007669"/>
    <property type="project" value="InterPro"/>
</dbReference>